<keyword evidence="1" id="KW-0175">Coiled coil</keyword>
<dbReference type="AlphaFoldDB" id="A0A9D4NA97"/>
<evidence type="ECO:0000313" key="2">
    <source>
        <dbReference type="EMBL" id="KAH3892642.1"/>
    </source>
</evidence>
<evidence type="ECO:0000256" key="1">
    <source>
        <dbReference type="SAM" id="Coils"/>
    </source>
</evidence>
<sequence>MAQAISKRELRCIRRERIREEILKEEQELKERRIKERIERELRSELSDEQDSIVSNMNTIDDYLQEESINGVEHMLMNEKSTDCFETQLNGNTPDSLRYLDEHMRKLDVTLRELKYEDRKREDKTYVSSADHIHTRIRDNSSIVADRNSGIEERLSNRVVDTRLSRNETGSAHKYELKEDIRRVHDAYAEIRSQSEKYEIKNCQLMKSREDEERSHRMMLEQRLVLENEFERKRQAEKELLRNIEQLELQERALLQQRSRNELLDREIAVRRMKDDDMNRRLEVLKQKERVLKDKVQQKNDNYMIREVTTNDQIKLSTRIPTLPSFDGKNFEEWKLETVCMMRTGLYADYAVSQAIRNSL</sequence>
<organism evidence="2 3">
    <name type="scientific">Dreissena polymorpha</name>
    <name type="common">Zebra mussel</name>
    <name type="synonym">Mytilus polymorpha</name>
    <dbReference type="NCBI Taxonomy" id="45954"/>
    <lineage>
        <taxon>Eukaryota</taxon>
        <taxon>Metazoa</taxon>
        <taxon>Spiralia</taxon>
        <taxon>Lophotrochozoa</taxon>
        <taxon>Mollusca</taxon>
        <taxon>Bivalvia</taxon>
        <taxon>Autobranchia</taxon>
        <taxon>Heteroconchia</taxon>
        <taxon>Euheterodonta</taxon>
        <taxon>Imparidentia</taxon>
        <taxon>Neoheterodontei</taxon>
        <taxon>Myida</taxon>
        <taxon>Dreissenoidea</taxon>
        <taxon>Dreissenidae</taxon>
        <taxon>Dreissena</taxon>
    </lineage>
</organism>
<reference evidence="2" key="2">
    <citation type="submission" date="2020-11" db="EMBL/GenBank/DDBJ databases">
        <authorList>
            <person name="McCartney M.A."/>
            <person name="Auch B."/>
            <person name="Kono T."/>
            <person name="Mallez S."/>
            <person name="Becker A."/>
            <person name="Gohl D.M."/>
            <person name="Silverstein K.A.T."/>
            <person name="Koren S."/>
            <person name="Bechman K.B."/>
            <person name="Herman A."/>
            <person name="Abrahante J.E."/>
            <person name="Garbe J."/>
        </authorList>
    </citation>
    <scope>NUCLEOTIDE SEQUENCE</scope>
    <source>
        <strain evidence="2">Duluth1</strain>
        <tissue evidence="2">Whole animal</tissue>
    </source>
</reference>
<protein>
    <submittedName>
        <fullName evidence="2">Uncharacterized protein</fullName>
    </submittedName>
</protein>
<comment type="caution">
    <text evidence="2">The sequence shown here is derived from an EMBL/GenBank/DDBJ whole genome shotgun (WGS) entry which is preliminary data.</text>
</comment>
<dbReference type="Proteomes" id="UP000828390">
    <property type="component" value="Unassembled WGS sequence"/>
</dbReference>
<keyword evidence="3" id="KW-1185">Reference proteome</keyword>
<reference evidence="2" key="1">
    <citation type="journal article" date="2019" name="bioRxiv">
        <title>The Genome of the Zebra Mussel, Dreissena polymorpha: A Resource for Invasive Species Research.</title>
        <authorList>
            <person name="McCartney M.A."/>
            <person name="Auch B."/>
            <person name="Kono T."/>
            <person name="Mallez S."/>
            <person name="Zhang Y."/>
            <person name="Obille A."/>
            <person name="Becker A."/>
            <person name="Abrahante J.E."/>
            <person name="Garbe J."/>
            <person name="Badalamenti J.P."/>
            <person name="Herman A."/>
            <person name="Mangelson H."/>
            <person name="Liachko I."/>
            <person name="Sullivan S."/>
            <person name="Sone E.D."/>
            <person name="Koren S."/>
            <person name="Silverstein K.A.T."/>
            <person name="Beckman K.B."/>
            <person name="Gohl D.M."/>
        </authorList>
    </citation>
    <scope>NUCLEOTIDE SEQUENCE</scope>
    <source>
        <strain evidence="2">Duluth1</strain>
        <tissue evidence="2">Whole animal</tissue>
    </source>
</reference>
<evidence type="ECO:0000313" key="3">
    <source>
        <dbReference type="Proteomes" id="UP000828390"/>
    </source>
</evidence>
<name>A0A9D4NA97_DREPO</name>
<feature type="coiled-coil region" evidence="1">
    <location>
        <begin position="227"/>
        <end position="302"/>
    </location>
</feature>
<dbReference type="EMBL" id="JAIWYP010000001">
    <property type="protein sequence ID" value="KAH3892642.1"/>
    <property type="molecule type" value="Genomic_DNA"/>
</dbReference>
<proteinExistence type="predicted"/>
<gene>
    <name evidence="2" type="ORF">DPMN_016765</name>
</gene>
<accession>A0A9D4NA97</accession>